<evidence type="ECO:0000313" key="6">
    <source>
        <dbReference type="Proteomes" id="UP001163152"/>
    </source>
</evidence>
<comment type="similarity">
    <text evidence="1">Belongs to the LytR/CpsA/Psr (LCP) family.</text>
</comment>
<dbReference type="AlphaFoldDB" id="A0A9E8ZGM2"/>
<feature type="region of interest" description="Disordered" evidence="2">
    <location>
        <begin position="478"/>
        <end position="505"/>
    </location>
</feature>
<feature type="domain" description="Cell envelope-related transcriptional attenuator" evidence="3">
    <location>
        <begin position="125"/>
        <end position="271"/>
    </location>
</feature>
<evidence type="ECO:0000256" key="1">
    <source>
        <dbReference type="ARBA" id="ARBA00006068"/>
    </source>
</evidence>
<dbReference type="NCBIfam" id="TIGR00350">
    <property type="entry name" value="lytR_cpsA_psr"/>
    <property type="match status" value="1"/>
</dbReference>
<feature type="domain" description="LytR/CpsA/Psr regulator C-terminal" evidence="4">
    <location>
        <begin position="366"/>
        <end position="452"/>
    </location>
</feature>
<protein>
    <submittedName>
        <fullName evidence="5">LCP family protein</fullName>
    </submittedName>
</protein>
<dbReference type="KEGG" id="tsin:OXH18_05375"/>
<dbReference type="Pfam" id="PF13399">
    <property type="entry name" value="LytR_C"/>
    <property type="match status" value="1"/>
</dbReference>
<dbReference type="Gene3D" id="3.40.630.190">
    <property type="entry name" value="LCP protein"/>
    <property type="match status" value="1"/>
</dbReference>
<evidence type="ECO:0000256" key="2">
    <source>
        <dbReference type="SAM" id="MobiDB-lite"/>
    </source>
</evidence>
<evidence type="ECO:0000259" key="3">
    <source>
        <dbReference type="Pfam" id="PF03816"/>
    </source>
</evidence>
<keyword evidence="6" id="KW-1185">Reference proteome</keyword>
<dbReference type="PANTHER" id="PTHR33392:SF6">
    <property type="entry name" value="POLYISOPRENYL-TEICHOIC ACID--PEPTIDOGLYCAN TEICHOIC ACID TRANSFERASE TAGU"/>
    <property type="match status" value="1"/>
</dbReference>
<reference evidence="5" key="1">
    <citation type="submission" date="2022-12" db="EMBL/GenBank/DDBJ databases">
        <title>Polyphasic identification of a Novel Hot-Spring Cyanobacterium Ocullathermofonsia sinensis gen nov. sp. nov. and Genomic Insights on its Adaptations to the Thermal Habitat.</title>
        <authorList>
            <person name="Daroch M."/>
            <person name="Tang J."/>
            <person name="Jiang Y."/>
        </authorList>
    </citation>
    <scope>NUCLEOTIDE SEQUENCE</scope>
    <source>
        <strain evidence="5">PKUAC-SCTA174</strain>
    </source>
</reference>
<proteinExistence type="inferred from homology"/>
<dbReference type="EMBL" id="CP113797">
    <property type="protein sequence ID" value="WAL61422.1"/>
    <property type="molecule type" value="Genomic_DNA"/>
</dbReference>
<dbReference type="RefSeq" id="WP_268611376.1">
    <property type="nucleotide sequence ID" value="NZ_CP113797.1"/>
</dbReference>
<accession>A0A9E8ZGM2</accession>
<dbReference type="Proteomes" id="UP001163152">
    <property type="component" value="Chromosome"/>
</dbReference>
<sequence length="528" mass="57980">MSKSFSTSPKVLKPPVSHRRKWLWLLLSLIGVASVSASAGALLAVTIAGTPFMHRAFTGTSKPVFEFNHDEPISTGMNFRLPKLTRPVNILVLGTKILTSDVVDPPEELRDQGYHALVNRLDGLTDTMLLVRFNPQTHQVAVLSLPRDTRTWVEGAGLTKLNEANLLGGPALTARSVSELLGGVSIDRYIRINVQGVEKLIDALGGVTVYVPQDMKYQDDSQHLYINLKKGEQHLNGEQAMQFLRFRYDEYGDIGRVQRQQMLMRELMEQALQPSTLPRLPQILSVIQSNLDTNLSVEELVALVGFAAQTDRPNAQMLMLPGGFDSETGAGYWLPSHSEIDIMVQQYFGHTQATYGYELPSGAAYVRVVVQDSTGDAYALQKLMNLLGNAGYGNVYVEDKSWEQDLPDTRIIAQHGDIRNAEAIHKALGFGEVLVESTGNLESDITIRLGQDALQILHPPADIPDAEYPIESPVPEAAAIESGHESVDPSGAIDPAIDDLSPDNAPTVWETEQLEVLSEELPSSVQLD</sequence>
<evidence type="ECO:0000313" key="5">
    <source>
        <dbReference type="EMBL" id="WAL61422.1"/>
    </source>
</evidence>
<name>A0A9E8ZGM2_9CYAN</name>
<evidence type="ECO:0000259" key="4">
    <source>
        <dbReference type="Pfam" id="PF13399"/>
    </source>
</evidence>
<dbReference type="Pfam" id="PF03816">
    <property type="entry name" value="LytR_cpsA_psr"/>
    <property type="match status" value="1"/>
</dbReference>
<dbReference type="InterPro" id="IPR004474">
    <property type="entry name" value="LytR_CpsA_psr"/>
</dbReference>
<dbReference type="PANTHER" id="PTHR33392">
    <property type="entry name" value="POLYISOPRENYL-TEICHOIC ACID--PEPTIDOGLYCAN TEICHOIC ACID TRANSFERASE TAGU"/>
    <property type="match status" value="1"/>
</dbReference>
<dbReference type="InterPro" id="IPR027381">
    <property type="entry name" value="LytR/CpsA/Psr_C"/>
</dbReference>
<dbReference type="InterPro" id="IPR050922">
    <property type="entry name" value="LytR/CpsA/Psr_CW_biosynth"/>
</dbReference>
<organism evidence="5 6">
    <name type="scientific">Thermocoleostomius sinensis A174</name>
    <dbReference type="NCBI Taxonomy" id="2016057"/>
    <lineage>
        <taxon>Bacteria</taxon>
        <taxon>Bacillati</taxon>
        <taxon>Cyanobacteriota</taxon>
        <taxon>Cyanophyceae</taxon>
        <taxon>Oculatellales</taxon>
        <taxon>Oculatellaceae</taxon>
        <taxon>Thermocoleostomius</taxon>
    </lineage>
</organism>
<gene>
    <name evidence="5" type="ORF">OXH18_05375</name>
</gene>